<dbReference type="HOGENOM" id="CLU_046525_0_1_9"/>
<feature type="domain" description="RCK C-terminal" evidence="8">
    <location>
        <begin position="369"/>
        <end position="450"/>
    </location>
</feature>
<dbReference type="Gene3D" id="3.30.70.1450">
    <property type="entry name" value="Regulator of K+ conductance, C-terminal domain"/>
    <property type="match status" value="2"/>
</dbReference>
<dbReference type="NCBIfam" id="NF007034">
    <property type="entry name" value="PRK09496.2-1"/>
    <property type="match status" value="1"/>
</dbReference>
<evidence type="ECO:0000259" key="8">
    <source>
        <dbReference type="PROSITE" id="PS51202"/>
    </source>
</evidence>
<dbReference type="NCBIfam" id="NF007031">
    <property type="entry name" value="PRK09496.1-2"/>
    <property type="match status" value="1"/>
</dbReference>
<dbReference type="Pfam" id="PF02080">
    <property type="entry name" value="TrkA_C"/>
    <property type="match status" value="2"/>
</dbReference>
<dbReference type="Gene3D" id="3.40.50.720">
    <property type="entry name" value="NAD(P)-binding Rossmann-like Domain"/>
    <property type="match status" value="2"/>
</dbReference>
<dbReference type="PANTHER" id="PTHR43833">
    <property type="entry name" value="POTASSIUM CHANNEL PROTEIN 2-RELATED-RELATED"/>
    <property type="match status" value="1"/>
</dbReference>
<dbReference type="InterPro" id="IPR006037">
    <property type="entry name" value="RCK_C"/>
</dbReference>
<dbReference type="InterPro" id="IPR006036">
    <property type="entry name" value="K_uptake_TrkA"/>
</dbReference>
<keyword evidence="4" id="KW-0630">Potassium</keyword>
<sequence>MEVILVRVVIVGAGKVGYSLAQYLTQEDHEVIVIEENEERRAIVQNTLDVMTISGNGASPRVLLDPEVRKAELMIAVTDMDEVNMIACMAAKQVGIKRTIARVRNQEYAEKDKIKFNEALGIDLTINPEMVTALEIKRILLTPSALDVEDFAGDRVRMIEVKMPSDSKLINTSLTQLTLPSHTLVAGILRNGRMLIPHGSDMLLPNDCVFFVGEVSAIKKIEDHFTVRKSKVERVLIIGAGRIGRHLAMILEKSDIAVKIIDKDMERCQELAESLDEGLVLCGEGTDIELLTEEGVGEADAVLCLTDDDKLNLLIALLAKHLGAPRTFVRVGRPDYISLMEKVGVDVVLSPRILTAGVILRYVRRSDVVSVSLLEGAKAEAMEIIIPPLSQVTHKKLKDAKLPKNSLIGSIVRDEEIIIPNGETVLKPGDRAIIFALPDTVPTVVRLFENKLESK</sequence>
<evidence type="ECO:0000256" key="2">
    <source>
        <dbReference type="ARBA" id="ARBA00022448"/>
    </source>
</evidence>
<dbReference type="GO" id="GO:0005886">
    <property type="term" value="C:plasma membrane"/>
    <property type="evidence" value="ECO:0007669"/>
    <property type="project" value="InterPro"/>
</dbReference>
<dbReference type="PRINTS" id="PR00335">
    <property type="entry name" value="KUPTAKETRKA"/>
</dbReference>
<dbReference type="NCBIfam" id="NF007041">
    <property type="entry name" value="PRK09496.3-4"/>
    <property type="match status" value="1"/>
</dbReference>
<reference evidence="9 10" key="1">
    <citation type="submission" date="2011-08" db="EMBL/GenBank/DDBJ databases">
        <authorList>
            <person name="Weinstock G."/>
            <person name="Sodergren E."/>
            <person name="Clifton S."/>
            <person name="Fulton L."/>
            <person name="Fulton B."/>
            <person name="Courtney L."/>
            <person name="Fronick C."/>
            <person name="Harrison M."/>
            <person name="Strong C."/>
            <person name="Farmer C."/>
            <person name="Delahaunty K."/>
            <person name="Markovic C."/>
            <person name="Hall O."/>
            <person name="Minx P."/>
            <person name="Tomlinson C."/>
            <person name="Mitreva M."/>
            <person name="Hou S."/>
            <person name="Chen J."/>
            <person name="Wollam A."/>
            <person name="Pepin K.H."/>
            <person name="Johnson M."/>
            <person name="Bhonagiri V."/>
            <person name="Zhang X."/>
            <person name="Suruliraj S."/>
            <person name="Warren W."/>
            <person name="Chinwalla A."/>
            <person name="Mardis E.R."/>
            <person name="Wilson R.K."/>
        </authorList>
    </citation>
    <scope>NUCLEOTIDE SEQUENCE [LARGE SCALE GENOMIC DNA]</scope>
    <source>
        <strain evidence="9 10">DP7</strain>
    </source>
</reference>
<protein>
    <recommendedName>
        <fullName evidence="1">Trk system potassium uptake protein TrkA</fullName>
    </recommendedName>
</protein>
<dbReference type="Pfam" id="PF02254">
    <property type="entry name" value="TrkA_N"/>
    <property type="match status" value="2"/>
</dbReference>
<dbReference type="PROSITE" id="PS51201">
    <property type="entry name" value="RCK_N"/>
    <property type="match status" value="2"/>
</dbReference>
<proteinExistence type="predicted"/>
<evidence type="ECO:0000313" key="10">
    <source>
        <dbReference type="Proteomes" id="UP000004416"/>
    </source>
</evidence>
<dbReference type="Proteomes" id="UP000004416">
    <property type="component" value="Unassembled WGS sequence"/>
</dbReference>
<dbReference type="InterPro" id="IPR050721">
    <property type="entry name" value="Trk_Ktr_HKT_K-transport"/>
</dbReference>
<dbReference type="InterPro" id="IPR003148">
    <property type="entry name" value="RCK_N"/>
</dbReference>
<dbReference type="AlphaFoldDB" id="G9XN78"/>
<evidence type="ECO:0000256" key="1">
    <source>
        <dbReference type="ARBA" id="ARBA00017378"/>
    </source>
</evidence>
<evidence type="ECO:0000256" key="6">
    <source>
        <dbReference type="ARBA" id="ARBA00023065"/>
    </source>
</evidence>
<evidence type="ECO:0000256" key="4">
    <source>
        <dbReference type="ARBA" id="ARBA00022958"/>
    </source>
</evidence>
<gene>
    <name evidence="9" type="ORF">HMPREF0322_02419</name>
</gene>
<dbReference type="PATRIC" id="fig|537010.4.peg.2271"/>
<name>G9XN78_DESHA</name>
<evidence type="ECO:0000259" key="7">
    <source>
        <dbReference type="PROSITE" id="PS51201"/>
    </source>
</evidence>
<evidence type="ECO:0000256" key="3">
    <source>
        <dbReference type="ARBA" id="ARBA00022538"/>
    </source>
</evidence>
<keyword evidence="6" id="KW-0406">Ion transport</keyword>
<dbReference type="SUPFAM" id="SSF116726">
    <property type="entry name" value="TrkA C-terminal domain-like"/>
    <property type="match status" value="2"/>
</dbReference>
<dbReference type="PROSITE" id="PS51202">
    <property type="entry name" value="RCK_C"/>
    <property type="match status" value="2"/>
</dbReference>
<dbReference type="InterPro" id="IPR036721">
    <property type="entry name" value="RCK_C_sf"/>
</dbReference>
<dbReference type="InterPro" id="IPR036291">
    <property type="entry name" value="NAD(P)-bd_dom_sf"/>
</dbReference>
<dbReference type="NCBIfam" id="NF007032">
    <property type="entry name" value="PRK09496.1-4"/>
    <property type="match status" value="1"/>
</dbReference>
<evidence type="ECO:0000256" key="5">
    <source>
        <dbReference type="ARBA" id="ARBA00023027"/>
    </source>
</evidence>
<feature type="domain" description="RCK N-terminal" evidence="7">
    <location>
        <begin position="232"/>
        <end position="349"/>
    </location>
</feature>
<feature type="domain" description="RCK C-terminal" evidence="8">
    <location>
        <begin position="146"/>
        <end position="227"/>
    </location>
</feature>
<keyword evidence="5" id="KW-0520">NAD</keyword>
<evidence type="ECO:0000313" key="9">
    <source>
        <dbReference type="EMBL" id="EHL06888.1"/>
    </source>
</evidence>
<keyword evidence="3" id="KW-0633">Potassium transport</keyword>
<accession>G9XN78</accession>
<dbReference type="NCBIfam" id="NF007039">
    <property type="entry name" value="PRK09496.3-2"/>
    <property type="match status" value="1"/>
</dbReference>
<comment type="caution">
    <text evidence="9">The sequence shown here is derived from an EMBL/GenBank/DDBJ whole genome shotgun (WGS) entry which is preliminary data.</text>
</comment>
<keyword evidence="2" id="KW-0813">Transport</keyword>
<dbReference type="GO" id="GO:0015079">
    <property type="term" value="F:potassium ion transmembrane transporter activity"/>
    <property type="evidence" value="ECO:0007669"/>
    <property type="project" value="InterPro"/>
</dbReference>
<dbReference type="SUPFAM" id="SSF51735">
    <property type="entry name" value="NAD(P)-binding Rossmann-fold domains"/>
    <property type="match status" value="2"/>
</dbReference>
<dbReference type="PANTHER" id="PTHR43833:SF5">
    <property type="entry name" value="TRK SYSTEM POTASSIUM UPTAKE PROTEIN TRKA"/>
    <property type="match status" value="1"/>
</dbReference>
<dbReference type="EMBL" id="AFZX01000059">
    <property type="protein sequence ID" value="EHL06888.1"/>
    <property type="molecule type" value="Genomic_DNA"/>
</dbReference>
<organism evidence="9 10">
    <name type="scientific">Desulfitobacterium hafniense DP7</name>
    <dbReference type="NCBI Taxonomy" id="537010"/>
    <lineage>
        <taxon>Bacteria</taxon>
        <taxon>Bacillati</taxon>
        <taxon>Bacillota</taxon>
        <taxon>Clostridia</taxon>
        <taxon>Eubacteriales</taxon>
        <taxon>Desulfitobacteriaceae</taxon>
        <taxon>Desulfitobacterium</taxon>
    </lineage>
</organism>
<feature type="domain" description="RCK N-terminal" evidence="7">
    <location>
        <begin position="5"/>
        <end position="126"/>
    </location>
</feature>